<keyword evidence="5" id="KW-0862">Zinc</keyword>
<dbReference type="SUPFAM" id="SSF56112">
    <property type="entry name" value="Protein kinase-like (PK-like)"/>
    <property type="match status" value="1"/>
</dbReference>
<dbReference type="EMBL" id="JAWWNJ010000012">
    <property type="protein sequence ID" value="KAK7043536.1"/>
    <property type="molecule type" value="Genomic_DNA"/>
</dbReference>
<dbReference type="InterPro" id="IPR001715">
    <property type="entry name" value="CH_dom"/>
</dbReference>
<name>A0AAW0CZ80_9AGAR</name>
<organism evidence="11 12">
    <name type="scientific">Favolaschia claudopus</name>
    <dbReference type="NCBI Taxonomy" id="2862362"/>
    <lineage>
        <taxon>Eukaryota</taxon>
        <taxon>Fungi</taxon>
        <taxon>Dikarya</taxon>
        <taxon>Basidiomycota</taxon>
        <taxon>Agaricomycotina</taxon>
        <taxon>Agaricomycetes</taxon>
        <taxon>Agaricomycetidae</taxon>
        <taxon>Agaricales</taxon>
        <taxon>Marasmiineae</taxon>
        <taxon>Mycenaceae</taxon>
        <taxon>Favolaschia</taxon>
    </lineage>
</organism>
<dbReference type="Gene3D" id="3.30.60.20">
    <property type="match status" value="1"/>
</dbReference>
<dbReference type="PROSITE" id="PS50081">
    <property type="entry name" value="ZF_DAG_PE_2"/>
    <property type="match status" value="1"/>
</dbReference>
<dbReference type="PANTHER" id="PTHR48016">
    <property type="entry name" value="MAP KINASE KINASE KINASE SSK2-RELATED-RELATED"/>
    <property type="match status" value="1"/>
</dbReference>
<evidence type="ECO:0000259" key="10">
    <source>
        <dbReference type="PROSITE" id="PS50081"/>
    </source>
</evidence>
<dbReference type="Pfam" id="PF00307">
    <property type="entry name" value="CH"/>
    <property type="match status" value="1"/>
</dbReference>
<dbReference type="PRINTS" id="PR00888">
    <property type="entry name" value="SM22CALPONIN"/>
</dbReference>
<evidence type="ECO:0000256" key="6">
    <source>
        <dbReference type="ARBA" id="ARBA00022840"/>
    </source>
</evidence>
<dbReference type="PROSITE" id="PS50011">
    <property type="entry name" value="PROTEIN_KINASE_DOM"/>
    <property type="match status" value="1"/>
</dbReference>
<evidence type="ECO:0000256" key="3">
    <source>
        <dbReference type="ARBA" id="ARBA00022741"/>
    </source>
</evidence>
<dbReference type="InterPro" id="IPR003096">
    <property type="entry name" value="SM22_calponin"/>
</dbReference>
<dbReference type="PROSITE" id="PS00108">
    <property type="entry name" value="PROTEIN_KINASE_ST"/>
    <property type="match status" value="1"/>
</dbReference>
<evidence type="ECO:0000256" key="5">
    <source>
        <dbReference type="ARBA" id="ARBA00022833"/>
    </source>
</evidence>
<feature type="region of interest" description="Disordered" evidence="7">
    <location>
        <begin position="1096"/>
        <end position="1126"/>
    </location>
</feature>
<dbReference type="SUPFAM" id="SSF47576">
    <property type="entry name" value="Calponin-homology domain, CH-domain"/>
    <property type="match status" value="1"/>
</dbReference>
<dbReference type="CDD" id="cd06627">
    <property type="entry name" value="STKc_Cdc7_like"/>
    <property type="match status" value="1"/>
</dbReference>
<protein>
    <submittedName>
        <fullName evidence="11">Uncharacterized protein</fullName>
    </submittedName>
</protein>
<dbReference type="InterPro" id="IPR000719">
    <property type="entry name" value="Prot_kinase_dom"/>
</dbReference>
<keyword evidence="4" id="KW-0418">Kinase</keyword>
<feature type="region of interest" description="Disordered" evidence="7">
    <location>
        <begin position="480"/>
        <end position="512"/>
    </location>
</feature>
<dbReference type="PROSITE" id="PS00479">
    <property type="entry name" value="ZF_DAG_PE_1"/>
    <property type="match status" value="1"/>
</dbReference>
<dbReference type="CDD" id="cd00014">
    <property type="entry name" value="CH_SF"/>
    <property type="match status" value="1"/>
</dbReference>
<accession>A0AAW0CZ80</accession>
<dbReference type="InterPro" id="IPR046349">
    <property type="entry name" value="C1-like_sf"/>
</dbReference>
<keyword evidence="2" id="KW-0479">Metal-binding</keyword>
<feature type="compositionally biased region" description="Polar residues" evidence="7">
    <location>
        <begin position="427"/>
        <end position="436"/>
    </location>
</feature>
<evidence type="ECO:0000256" key="1">
    <source>
        <dbReference type="ARBA" id="ARBA00022679"/>
    </source>
</evidence>
<comment type="caution">
    <text evidence="11">The sequence shown here is derived from an EMBL/GenBank/DDBJ whole genome shotgun (WGS) entry which is preliminary data.</text>
</comment>
<feature type="domain" description="Protein kinase" evidence="8">
    <location>
        <begin position="557"/>
        <end position="810"/>
    </location>
</feature>
<dbReference type="GO" id="GO:0000165">
    <property type="term" value="P:MAPK cascade"/>
    <property type="evidence" value="ECO:0007669"/>
    <property type="project" value="UniProtKB-ARBA"/>
</dbReference>
<evidence type="ECO:0000256" key="2">
    <source>
        <dbReference type="ARBA" id="ARBA00022723"/>
    </source>
</evidence>
<dbReference type="Proteomes" id="UP001362999">
    <property type="component" value="Unassembled WGS sequence"/>
</dbReference>
<evidence type="ECO:0000313" key="12">
    <source>
        <dbReference type="Proteomes" id="UP001362999"/>
    </source>
</evidence>
<dbReference type="GO" id="GO:0004672">
    <property type="term" value="F:protein kinase activity"/>
    <property type="evidence" value="ECO:0007669"/>
    <property type="project" value="InterPro"/>
</dbReference>
<evidence type="ECO:0000256" key="4">
    <source>
        <dbReference type="ARBA" id="ARBA00022777"/>
    </source>
</evidence>
<keyword evidence="1" id="KW-0808">Transferase</keyword>
<dbReference type="AlphaFoldDB" id="A0AAW0CZ80"/>
<sequence length="1126" mass="123498">MNEYILSKSPDTNVALTHDDDWRDILGDMSDIQTLSDFLQQVDDQFTLSTENDATFLVSRTPSSPCGFAYSNGQNNVSTTTSSSPPSNPEDRELIRIATSMLCKEVVKPTVDMCQTKADLMDWEEVKMRVRALARLERIWGKSGVGVSSSDPYRANAEERERRLFTEALRDGFVLCQLMNKLRANSIVHPDVREDGLVRTSNITKFLDACSSYGLPREDLFRQDDFIVATGESLARVARTIIALIKYVDTSVPSNFVASAQQSSPYALTEGLNPEDLRWKADVATTSNGQETNLRVTFLEFSRAEEFEEAGCASSVVGGQSTQAIPLQERLDNSTDVRPIDTVRALPLTTKTRSYSSSAIPCSQKIDFMSVPRPRQSVRSLSQPHSLEAPVFLSKPDSLISRRAVSLDSAVGNRAILVRHSSHKLHQSGSLVSPTNLPERGNDHVLPFPRIASDQHSPAVSPCPLRASLSLSDKPRLPLESFSGAIEGGNPRRPRPSSYGELGALPSRSRSESVMDIGLAPDNPSASDLSRHSFNVNGTSVRQTLIVEEDGKPPTHLYLGNCIGRGPFGLVYRALNLNTGQMVAVKQIRLEGLKEDEVTTIMREVELVRSLSHPSIVKYEGMARDQDTLSIVLEYAENGSLEQTLKAFGKFNERLVASYVVKILQGLHYLHSCEVVHCDLKAANILTTQNGNVKLSDFGVSLNLRAMEREIKDVAGTPNWMAPEVIELKGASTKSDIWSLACTVIELLTGRPPYAEIANSMSVMFHIVEDDMPPLPEDCSPLLEDFLKQCFNKDPTKRPSAELLCEHRWLKENGSAHNELRPQDSIPFLQRVSADLQNSEPVHSLSQMKMPDTPGEPSSSGSPPSGRISFSSRPIDQDISREHSFVKTTFSKPMVCRVCLLNVRKSAVLCDQCSLIAHSKCAVNAPPRCDLRSLLLLDARTSAYFDPLDASSEPGHVPSPPIGPASEVAYVGHTLPEEGNSMSADLTRKLHLQKRLRRNVQDDGHSITSTSTTLYSNSTSTTVYSARSAASQYTVNSLDETSSDTQRGRVGPKAVALKLPVQSVASQYTVNSLDEAPPDTQRGRVGPKAVALKLPANSMTSRGVAPSDQTVTRINPQSRSTNCVLQ</sequence>
<dbReference type="InterPro" id="IPR008271">
    <property type="entry name" value="Ser/Thr_kinase_AS"/>
</dbReference>
<dbReference type="GO" id="GO:0005524">
    <property type="term" value="F:ATP binding"/>
    <property type="evidence" value="ECO:0007669"/>
    <property type="project" value="UniProtKB-KW"/>
</dbReference>
<dbReference type="Pfam" id="PF00069">
    <property type="entry name" value="Pkinase"/>
    <property type="match status" value="1"/>
</dbReference>
<evidence type="ECO:0000259" key="9">
    <source>
        <dbReference type="PROSITE" id="PS50021"/>
    </source>
</evidence>
<feature type="compositionally biased region" description="Low complexity" evidence="7">
    <location>
        <begin position="857"/>
        <end position="873"/>
    </location>
</feature>
<dbReference type="PANTHER" id="PTHR48016:SF56">
    <property type="entry name" value="MAPKK KINASE"/>
    <property type="match status" value="1"/>
</dbReference>
<feature type="domain" description="Calponin-homology (CH)" evidence="9">
    <location>
        <begin position="131"/>
        <end position="249"/>
    </location>
</feature>
<evidence type="ECO:0000259" key="8">
    <source>
        <dbReference type="PROSITE" id="PS50011"/>
    </source>
</evidence>
<dbReference type="SMART" id="SM00220">
    <property type="entry name" value="S_TKc"/>
    <property type="match status" value="1"/>
</dbReference>
<dbReference type="InterPro" id="IPR050538">
    <property type="entry name" value="MAP_kinase_kinase_kinase"/>
</dbReference>
<feature type="domain" description="Phorbol-ester/DAG-type" evidence="10">
    <location>
        <begin position="882"/>
        <end position="929"/>
    </location>
</feature>
<gene>
    <name evidence="11" type="ORF">R3P38DRAFT_2610544</name>
</gene>
<dbReference type="InterPro" id="IPR002219">
    <property type="entry name" value="PKC_DAG/PE"/>
</dbReference>
<evidence type="ECO:0000256" key="7">
    <source>
        <dbReference type="SAM" id="MobiDB-lite"/>
    </source>
</evidence>
<dbReference type="InterPro" id="IPR011009">
    <property type="entry name" value="Kinase-like_dom_sf"/>
</dbReference>
<keyword evidence="12" id="KW-1185">Reference proteome</keyword>
<feature type="region of interest" description="Disordered" evidence="7">
    <location>
        <begin position="69"/>
        <end position="91"/>
    </location>
</feature>
<feature type="compositionally biased region" description="Low complexity" evidence="7">
    <location>
        <begin position="75"/>
        <end position="85"/>
    </location>
</feature>
<proteinExistence type="predicted"/>
<dbReference type="InterPro" id="IPR036872">
    <property type="entry name" value="CH_dom_sf"/>
</dbReference>
<dbReference type="Gene3D" id="1.10.418.10">
    <property type="entry name" value="Calponin-like domain"/>
    <property type="match status" value="1"/>
</dbReference>
<dbReference type="SMART" id="SM00033">
    <property type="entry name" value="CH"/>
    <property type="match status" value="1"/>
</dbReference>
<keyword evidence="6" id="KW-0067">ATP-binding</keyword>
<dbReference type="Pfam" id="PF00130">
    <property type="entry name" value="C1_1"/>
    <property type="match status" value="1"/>
</dbReference>
<dbReference type="SUPFAM" id="SSF57889">
    <property type="entry name" value="Cysteine-rich domain"/>
    <property type="match status" value="1"/>
</dbReference>
<dbReference type="PROSITE" id="PS50021">
    <property type="entry name" value="CH"/>
    <property type="match status" value="1"/>
</dbReference>
<dbReference type="Gene3D" id="1.10.510.10">
    <property type="entry name" value="Transferase(Phosphotransferase) domain 1"/>
    <property type="match status" value="1"/>
</dbReference>
<evidence type="ECO:0000313" key="11">
    <source>
        <dbReference type="EMBL" id="KAK7043536.1"/>
    </source>
</evidence>
<feature type="compositionally biased region" description="Polar residues" evidence="7">
    <location>
        <begin position="1097"/>
        <end position="1126"/>
    </location>
</feature>
<dbReference type="GO" id="GO:0046872">
    <property type="term" value="F:metal ion binding"/>
    <property type="evidence" value="ECO:0007669"/>
    <property type="project" value="UniProtKB-KW"/>
</dbReference>
<dbReference type="SMART" id="SM00109">
    <property type="entry name" value="C1"/>
    <property type="match status" value="1"/>
</dbReference>
<dbReference type="CDD" id="cd00029">
    <property type="entry name" value="C1"/>
    <property type="match status" value="1"/>
</dbReference>
<keyword evidence="3" id="KW-0547">Nucleotide-binding</keyword>
<feature type="region of interest" description="Disordered" evidence="7">
    <location>
        <begin position="423"/>
        <end position="459"/>
    </location>
</feature>
<feature type="region of interest" description="Disordered" evidence="7">
    <location>
        <begin position="840"/>
        <end position="873"/>
    </location>
</feature>
<reference evidence="11 12" key="1">
    <citation type="journal article" date="2024" name="J Genomics">
        <title>Draft genome sequencing and assembly of Favolaschia claudopus CIRM-BRFM 2984 isolated from oak limbs.</title>
        <authorList>
            <person name="Navarro D."/>
            <person name="Drula E."/>
            <person name="Chaduli D."/>
            <person name="Cazenave R."/>
            <person name="Ahrendt S."/>
            <person name="Wang J."/>
            <person name="Lipzen A."/>
            <person name="Daum C."/>
            <person name="Barry K."/>
            <person name="Grigoriev I.V."/>
            <person name="Favel A."/>
            <person name="Rosso M.N."/>
            <person name="Martin F."/>
        </authorList>
    </citation>
    <scope>NUCLEOTIDE SEQUENCE [LARGE SCALE GENOMIC DNA]</scope>
    <source>
        <strain evidence="11 12">CIRM-BRFM 2984</strain>
    </source>
</reference>